<dbReference type="GO" id="GO:0016705">
    <property type="term" value="F:oxidoreductase activity, acting on paired donors, with incorporation or reduction of molecular oxygen"/>
    <property type="evidence" value="ECO:0007669"/>
    <property type="project" value="UniProtKB-ARBA"/>
</dbReference>
<dbReference type="GO" id="GO:0051537">
    <property type="term" value="F:2 iron, 2 sulfur cluster binding"/>
    <property type="evidence" value="ECO:0007669"/>
    <property type="project" value="UniProtKB-KW"/>
</dbReference>
<evidence type="ECO:0000256" key="5">
    <source>
        <dbReference type="ARBA" id="ARBA00034078"/>
    </source>
</evidence>
<accession>A0A6J4RXS6</accession>
<dbReference type="AlphaFoldDB" id="A0A6J4RXS6"/>
<evidence type="ECO:0000256" key="6">
    <source>
        <dbReference type="ARBA" id="ARBA00038001"/>
    </source>
</evidence>
<dbReference type="PANTHER" id="PTHR21496:SF0">
    <property type="entry name" value="RIESKE DOMAIN-CONTAINING PROTEIN"/>
    <property type="match status" value="1"/>
</dbReference>
<keyword evidence="3" id="KW-0408">Iron</keyword>
<evidence type="ECO:0000259" key="7">
    <source>
        <dbReference type="PROSITE" id="PS51296"/>
    </source>
</evidence>
<dbReference type="GO" id="GO:0046872">
    <property type="term" value="F:metal ion binding"/>
    <property type="evidence" value="ECO:0007669"/>
    <property type="project" value="UniProtKB-KW"/>
</dbReference>
<keyword evidence="2" id="KW-0479">Metal-binding</keyword>
<comment type="cofactor">
    <cofactor evidence="5">
        <name>[2Fe-2S] cluster</name>
        <dbReference type="ChEBI" id="CHEBI:190135"/>
    </cofactor>
</comment>
<evidence type="ECO:0000256" key="4">
    <source>
        <dbReference type="ARBA" id="ARBA00023014"/>
    </source>
</evidence>
<proteinExistence type="inferred from homology"/>
<dbReference type="Pfam" id="PF00355">
    <property type="entry name" value="Rieske"/>
    <property type="match status" value="1"/>
</dbReference>
<dbReference type="InterPro" id="IPR036922">
    <property type="entry name" value="Rieske_2Fe-2S_sf"/>
</dbReference>
<organism evidence="8">
    <name type="scientific">uncultured Solirubrobacteraceae bacterium</name>
    <dbReference type="NCBI Taxonomy" id="1162706"/>
    <lineage>
        <taxon>Bacteria</taxon>
        <taxon>Bacillati</taxon>
        <taxon>Actinomycetota</taxon>
        <taxon>Thermoleophilia</taxon>
        <taxon>Solirubrobacterales</taxon>
        <taxon>Solirubrobacteraceae</taxon>
        <taxon>environmental samples</taxon>
    </lineage>
</organism>
<keyword evidence="1" id="KW-0001">2Fe-2S</keyword>
<dbReference type="InterPro" id="IPR017941">
    <property type="entry name" value="Rieske_2Fe-2S"/>
</dbReference>
<evidence type="ECO:0000313" key="8">
    <source>
        <dbReference type="EMBL" id="CAA9479644.1"/>
    </source>
</evidence>
<dbReference type="Gene3D" id="2.102.10.10">
    <property type="entry name" value="Rieske [2Fe-2S] iron-sulphur domain"/>
    <property type="match status" value="1"/>
</dbReference>
<name>A0A6J4RXS6_9ACTN</name>
<dbReference type="PROSITE" id="PS51296">
    <property type="entry name" value="RIESKE"/>
    <property type="match status" value="1"/>
</dbReference>
<evidence type="ECO:0000256" key="3">
    <source>
        <dbReference type="ARBA" id="ARBA00023004"/>
    </source>
</evidence>
<dbReference type="SUPFAM" id="SSF50022">
    <property type="entry name" value="ISP domain"/>
    <property type="match status" value="1"/>
</dbReference>
<evidence type="ECO:0000256" key="1">
    <source>
        <dbReference type="ARBA" id="ARBA00022714"/>
    </source>
</evidence>
<comment type="similarity">
    <text evidence="6">Belongs to the bacterial ring-hydroxylating dioxygenase ferredoxin component family.</text>
</comment>
<dbReference type="PANTHER" id="PTHR21496">
    <property type="entry name" value="FERREDOXIN-RELATED"/>
    <property type="match status" value="1"/>
</dbReference>
<gene>
    <name evidence="8" type="ORF">AVDCRST_MAG53-506</name>
</gene>
<evidence type="ECO:0000256" key="2">
    <source>
        <dbReference type="ARBA" id="ARBA00022723"/>
    </source>
</evidence>
<reference evidence="8" key="1">
    <citation type="submission" date="2020-02" db="EMBL/GenBank/DDBJ databases">
        <authorList>
            <person name="Meier V. D."/>
        </authorList>
    </citation>
    <scope>NUCLEOTIDE SEQUENCE</scope>
    <source>
        <strain evidence="8">AVDCRST_MAG53</strain>
    </source>
</reference>
<keyword evidence="4" id="KW-0411">Iron-sulfur</keyword>
<dbReference type="GO" id="GO:0004497">
    <property type="term" value="F:monooxygenase activity"/>
    <property type="evidence" value="ECO:0007669"/>
    <property type="project" value="UniProtKB-ARBA"/>
</dbReference>
<sequence length="128" mass="14410">MTWLAVLRADELPARTPTAVEVAGRFVCLVRLEGAVHAFDDACPHRRWPLHEGRLAGNVLTCRAHTWEWDVRTGELLRMRAPECLVTHEAREHDGVVEVRVDPEAPAATERSELWARARAREAQESAA</sequence>
<feature type="domain" description="Rieske" evidence="7">
    <location>
        <begin position="3"/>
        <end position="99"/>
    </location>
</feature>
<dbReference type="EMBL" id="CADCVR010000020">
    <property type="protein sequence ID" value="CAA9479644.1"/>
    <property type="molecule type" value="Genomic_DNA"/>
</dbReference>
<protein>
    <recommendedName>
        <fullName evidence="7">Rieske domain-containing protein</fullName>
    </recommendedName>
</protein>